<dbReference type="Proteomes" id="UP000001596">
    <property type="component" value="Chromosome 2"/>
</dbReference>
<keyword evidence="1" id="KW-0648">Protein biosynthesis</keyword>
<keyword evidence="1" id="KW-0251">Elongation factor</keyword>
<dbReference type="eggNOG" id="ENOG5031BI0">
    <property type="taxonomic scope" value="Bacteria"/>
</dbReference>
<dbReference type="GO" id="GO:0003746">
    <property type="term" value="F:translation elongation factor activity"/>
    <property type="evidence" value="ECO:0007669"/>
    <property type="project" value="UniProtKB-KW"/>
</dbReference>
<dbReference type="STRING" id="311402.Avi_6198"/>
<evidence type="ECO:0000313" key="1">
    <source>
        <dbReference type="EMBL" id="ACM39182.1"/>
    </source>
</evidence>
<dbReference type="HOGENOM" id="CLU_1401473_0_0_5"/>
<accession>B9K2T4</accession>
<organism evidence="1 2">
    <name type="scientific">Allorhizobium ampelinum (strain ATCC BAA-846 / DSM 112012 / S4)</name>
    <name type="common">Agrobacterium vitis (strain S4)</name>
    <dbReference type="NCBI Taxonomy" id="311402"/>
    <lineage>
        <taxon>Bacteria</taxon>
        <taxon>Pseudomonadati</taxon>
        <taxon>Pseudomonadota</taxon>
        <taxon>Alphaproteobacteria</taxon>
        <taxon>Hyphomicrobiales</taxon>
        <taxon>Rhizobiaceae</taxon>
        <taxon>Rhizobium/Agrobacterium group</taxon>
        <taxon>Allorhizobium</taxon>
        <taxon>Allorhizobium ampelinum</taxon>
    </lineage>
</organism>
<name>B9K2T4_ALLAM</name>
<keyword evidence="2" id="KW-1185">Reference proteome</keyword>
<proteinExistence type="predicted"/>
<dbReference type="RefSeq" id="WP_012654424.1">
    <property type="nucleotide sequence ID" value="NC_011988.1"/>
</dbReference>
<gene>
    <name evidence="1" type="ordered locus">Avi_6198</name>
</gene>
<protein>
    <submittedName>
        <fullName evidence="1">Transcription elongation factor</fullName>
    </submittedName>
</protein>
<dbReference type="KEGG" id="avi:Avi_6198"/>
<dbReference type="EMBL" id="CP000634">
    <property type="protein sequence ID" value="ACM39182.1"/>
    <property type="molecule type" value="Genomic_DNA"/>
</dbReference>
<dbReference type="AlphaFoldDB" id="B9K2T4"/>
<reference evidence="1 2" key="1">
    <citation type="journal article" date="2009" name="J. Bacteriol.">
        <title>Genome sequences of three Agrobacterium biovars help elucidate the evolution of multichromosome genomes in bacteria.</title>
        <authorList>
            <person name="Slater S.C."/>
            <person name="Goldman B.S."/>
            <person name="Goodner B."/>
            <person name="Setubal J.C."/>
            <person name="Farrand S.K."/>
            <person name="Nester E.W."/>
            <person name="Burr T.J."/>
            <person name="Banta L."/>
            <person name="Dickerman A.W."/>
            <person name="Paulsen I."/>
            <person name="Otten L."/>
            <person name="Suen G."/>
            <person name="Welch R."/>
            <person name="Almeida N.F."/>
            <person name="Arnold F."/>
            <person name="Burton O.T."/>
            <person name="Du Z."/>
            <person name="Ewing A."/>
            <person name="Godsy E."/>
            <person name="Heisel S."/>
            <person name="Houmiel K.L."/>
            <person name="Jhaveri J."/>
            <person name="Lu J."/>
            <person name="Miller N.M."/>
            <person name="Norton S."/>
            <person name="Chen Q."/>
            <person name="Phoolcharoen W."/>
            <person name="Ohlin V."/>
            <person name="Ondrusek D."/>
            <person name="Pride N."/>
            <person name="Stricklin S.L."/>
            <person name="Sun J."/>
            <person name="Wheeler C."/>
            <person name="Wilson L."/>
            <person name="Zhu H."/>
            <person name="Wood D.W."/>
        </authorList>
    </citation>
    <scope>NUCLEOTIDE SEQUENCE [LARGE SCALE GENOMIC DNA]</scope>
    <source>
        <strain evidence="2">S4 / ATCC BAA-846</strain>
    </source>
</reference>
<sequence length="193" mass="21872">MVAQFTEADQEFLRRPHVSRLWFFEIDLEDRIWRVHNGSGEYEIGGYTWVGVSSPLGQQLVSIGAVRDPRFGEAAKIDIVIAGANADFVKYIRSNHKILEGLSVNAYWSMIDQETFEAWPSGLKKMFPGLFSAPSVHREGIGTRTIGITVESLWHTLNFPFGGYWTYSSQLKRYPGDKGLQYCGVDIYEVIKA</sequence>
<evidence type="ECO:0000313" key="2">
    <source>
        <dbReference type="Proteomes" id="UP000001596"/>
    </source>
</evidence>